<reference evidence="1" key="1">
    <citation type="journal article" date="2021" name="Proc. Natl. Acad. Sci. U.S.A.">
        <title>A Catalog of Tens of Thousands of Viruses from Human Metagenomes Reveals Hidden Associations with Chronic Diseases.</title>
        <authorList>
            <person name="Tisza M.J."/>
            <person name="Buck C.B."/>
        </authorList>
    </citation>
    <scope>NUCLEOTIDE SEQUENCE</scope>
    <source>
        <strain evidence="1">CtqPn17</strain>
    </source>
</reference>
<dbReference type="EMBL" id="BK015642">
    <property type="protein sequence ID" value="DAE17568.1"/>
    <property type="molecule type" value="Genomic_DNA"/>
</dbReference>
<evidence type="ECO:0000313" key="1">
    <source>
        <dbReference type="EMBL" id="DAE17568.1"/>
    </source>
</evidence>
<name>A0A8S5QER5_9CAUD</name>
<accession>A0A8S5QER5</accession>
<organism evidence="1">
    <name type="scientific">Caudovirales sp. ctqPn17</name>
    <dbReference type="NCBI Taxonomy" id="2825772"/>
    <lineage>
        <taxon>Viruses</taxon>
        <taxon>Duplodnaviria</taxon>
        <taxon>Heunggongvirae</taxon>
        <taxon>Uroviricota</taxon>
        <taxon>Caudoviricetes</taxon>
    </lineage>
</organism>
<protein>
    <submittedName>
        <fullName evidence="1">Uncharacterized protein</fullName>
    </submittedName>
</protein>
<sequence>MDRKIIDDLEHEAYEAERLEHALPVKEQENTLLKEKEGNNGILVDPNSLGQIVAEIISPVMKTIGKLLENNTAALEQLSSAQSVQNDRLEALEKQIRLQTLVTSKQVYYLNDAIRMRARELLDKRSVSDNKAITKLGNLIRKSVLARYGVSSLRDVPKHEYNVALSQIGMWNDILSVRTVAAQFRNNAEMEADTHNAR</sequence>
<proteinExistence type="predicted"/>